<evidence type="ECO:0000256" key="8">
    <source>
        <dbReference type="SAM" id="Phobius"/>
    </source>
</evidence>
<feature type="transmembrane region" description="Helical" evidence="8">
    <location>
        <begin position="20"/>
        <end position="40"/>
    </location>
</feature>
<dbReference type="Proteomes" id="UP000321790">
    <property type="component" value="Unassembled WGS sequence"/>
</dbReference>
<dbReference type="InterPro" id="IPR039426">
    <property type="entry name" value="TonB-dep_rcpt-like"/>
</dbReference>
<dbReference type="Gene3D" id="2.60.40.1120">
    <property type="entry name" value="Carboxypeptidase-like, regulatory domain"/>
    <property type="match status" value="1"/>
</dbReference>
<keyword evidence="8" id="KW-1133">Transmembrane helix</keyword>
<dbReference type="InterPro" id="IPR036942">
    <property type="entry name" value="Beta-barrel_TonB_sf"/>
</dbReference>
<organism evidence="10 11">
    <name type="scientific">Seonamhaeicola algicola</name>
    <dbReference type="NCBI Taxonomy" id="1719036"/>
    <lineage>
        <taxon>Bacteria</taxon>
        <taxon>Pseudomonadati</taxon>
        <taxon>Bacteroidota</taxon>
        <taxon>Flavobacteriia</taxon>
        <taxon>Flavobacteriales</taxon>
        <taxon>Flavobacteriaceae</taxon>
    </lineage>
</organism>
<keyword evidence="2 7" id="KW-0813">Transport</keyword>
<dbReference type="Pfam" id="PF07715">
    <property type="entry name" value="Plug"/>
    <property type="match status" value="1"/>
</dbReference>
<dbReference type="FunFam" id="2.60.40.1120:FF:000003">
    <property type="entry name" value="Outer membrane protein Omp121"/>
    <property type="match status" value="1"/>
</dbReference>
<evidence type="ECO:0000256" key="7">
    <source>
        <dbReference type="PROSITE-ProRule" id="PRU01360"/>
    </source>
</evidence>
<dbReference type="NCBIfam" id="TIGR04056">
    <property type="entry name" value="OMP_RagA_SusC"/>
    <property type="match status" value="1"/>
</dbReference>
<dbReference type="GO" id="GO:0009279">
    <property type="term" value="C:cell outer membrane"/>
    <property type="evidence" value="ECO:0007669"/>
    <property type="project" value="UniProtKB-SubCell"/>
</dbReference>
<dbReference type="InterPro" id="IPR023997">
    <property type="entry name" value="TonB-dep_OMP_SusC/RagA_CS"/>
</dbReference>
<dbReference type="NCBIfam" id="TIGR04057">
    <property type="entry name" value="SusC_RagA_signa"/>
    <property type="match status" value="1"/>
</dbReference>
<sequence>MNKIFMRPQKGFKKALHNVLYTIMRVFICFIIFGLSAVYANSSYSQVKININVKNVSIEELFKEIQNKSEYIFFYKDDVIDKNARISLNLKDALLTDILNKSLNNIGLDYKIADRQVIIKAKKIDTKQQLNTNKKSQKFTVTGIITDVNGTPLPGASVLEKNTTNGAQTDFDGNFTLDVASANSIIVISYIGFTTQEIPLNGKSTLTVVLEENAASLDEVVVVGYGVQKRANLTGAVSMVSNESIENRPVQNATQALQGQVPGLLISQSNGIPGGEGLNINIRGLNSFGSSNAPLVLIDGVEGNIEDLDPSVIESVNVLKDASSAAIYGLKAANGVILVQTKTGGKDAMSVTYDGSYQMSNPTMLPEMITNSVDYMTLYNRGLQNSAGSATGGYPDEVINAYRNNPNNPLYPNTNWTDLVLRTGSVQRNTLGINGTTGKTTYNLSLSSWKQDGMIQNSNYDKYNFFLNFKTKIKENIDVGGTFMGLTSERKGPNDDFGSPLLQTWWVRPTWGPYTLDGTGHFAGKAFSGSANDPDGLVFDEGFTRENPLVKLYGQNGPSDEKYNFNGNIFTSIGILDGLVFDAKAAYKFDYTRSKNQVLTQDEYNYRTGEYIRTTRDASKIDVGNQFSKVTTFYSTLTYNKLFDETHDLKFMVGYSQESRRREWTNSTRFGVASRSLTELDGAGTSNQLTSGSTTESSIRSGFSRLNYAFNDKYLFEANLRTDISSRFAEGNRVGVFPSFSLGWRIDQEGFMENVDFIRQLKLRASWGQLGNDGSNDYPYQSRYAFGNYDAGNYLTTRASGSHGYPFGSAIASGVVLENFTNANITWETTTITDIGLDFTSKSGSWFANIDYYEKVTSDILRQLQVSVESGAGGPQVNQGEMKNTGWDIVLGHQKTLGDFSYKVSTNFSWYKNELVKYGAPEIGNTTINEEGYAFNDFYMWEADGFFNTQEDIDNAPTQPLTPYLGGIRLKNQNPDEDNVVDQNDRIHIDGQHPDLLYGANISLSYKNFELSTFWQGVAGQKTYRSTHGVEPFNQDGNAPKVWLTDSWTPNNMNASLPAVYNESLSTYGAGKYFNSFWLMNTSYFRMKNVTFTYSFPSKITEKLKLKSAKLYFSGDNLLTITGDNLFNIDPEILTSYTYPISKSYTFGIKLAL</sequence>
<name>A0A5C7AWM7_9FLAO</name>
<dbReference type="PROSITE" id="PS52016">
    <property type="entry name" value="TONB_DEPENDENT_REC_3"/>
    <property type="match status" value="1"/>
</dbReference>
<keyword evidence="10" id="KW-0675">Receptor</keyword>
<gene>
    <name evidence="10" type="ORF">FUA26_03610</name>
</gene>
<feature type="domain" description="TonB-dependent receptor plug" evidence="9">
    <location>
        <begin position="231"/>
        <end position="336"/>
    </location>
</feature>
<evidence type="ECO:0000256" key="3">
    <source>
        <dbReference type="ARBA" id="ARBA00022452"/>
    </source>
</evidence>
<dbReference type="SUPFAM" id="SSF49464">
    <property type="entry name" value="Carboxypeptidase regulatory domain-like"/>
    <property type="match status" value="1"/>
</dbReference>
<keyword evidence="5 7" id="KW-0472">Membrane</keyword>
<dbReference type="EMBL" id="VOSC01000012">
    <property type="protein sequence ID" value="TXE12891.1"/>
    <property type="molecule type" value="Genomic_DNA"/>
</dbReference>
<keyword evidence="3 7" id="KW-1134">Transmembrane beta strand</keyword>
<comment type="caution">
    <text evidence="10">The sequence shown here is derived from an EMBL/GenBank/DDBJ whole genome shotgun (WGS) entry which is preliminary data.</text>
</comment>
<evidence type="ECO:0000259" key="9">
    <source>
        <dbReference type="Pfam" id="PF07715"/>
    </source>
</evidence>
<proteinExistence type="inferred from homology"/>
<dbReference type="Gene3D" id="2.170.130.10">
    <property type="entry name" value="TonB-dependent receptor, plug domain"/>
    <property type="match status" value="1"/>
</dbReference>
<evidence type="ECO:0000256" key="5">
    <source>
        <dbReference type="ARBA" id="ARBA00023136"/>
    </source>
</evidence>
<evidence type="ECO:0000256" key="4">
    <source>
        <dbReference type="ARBA" id="ARBA00022692"/>
    </source>
</evidence>
<dbReference type="Pfam" id="PF13715">
    <property type="entry name" value="CarbopepD_reg_2"/>
    <property type="match status" value="1"/>
</dbReference>
<evidence type="ECO:0000256" key="1">
    <source>
        <dbReference type="ARBA" id="ARBA00004571"/>
    </source>
</evidence>
<reference evidence="11" key="1">
    <citation type="submission" date="2019-08" db="EMBL/GenBank/DDBJ databases">
        <title>Seonamhaeicola sediminis sp. nov., isolated from marine sediment.</title>
        <authorList>
            <person name="Cao W.R."/>
        </authorList>
    </citation>
    <scope>NUCLEOTIDE SEQUENCE [LARGE SCALE GENOMIC DNA]</scope>
    <source>
        <strain evidence="11">Gy8</strain>
    </source>
</reference>
<dbReference type="AlphaFoldDB" id="A0A5C7AWM7"/>
<keyword evidence="4 7" id="KW-0812">Transmembrane</keyword>
<dbReference type="InterPro" id="IPR012910">
    <property type="entry name" value="Plug_dom"/>
</dbReference>
<dbReference type="SUPFAM" id="SSF56935">
    <property type="entry name" value="Porins"/>
    <property type="match status" value="1"/>
</dbReference>
<dbReference type="Gene3D" id="2.40.170.20">
    <property type="entry name" value="TonB-dependent receptor, beta-barrel domain"/>
    <property type="match status" value="1"/>
</dbReference>
<dbReference type="InterPro" id="IPR037066">
    <property type="entry name" value="Plug_dom_sf"/>
</dbReference>
<dbReference type="InterPro" id="IPR008969">
    <property type="entry name" value="CarboxyPept-like_regulatory"/>
</dbReference>
<evidence type="ECO:0000313" key="10">
    <source>
        <dbReference type="EMBL" id="TXE12891.1"/>
    </source>
</evidence>
<evidence type="ECO:0000256" key="6">
    <source>
        <dbReference type="ARBA" id="ARBA00023237"/>
    </source>
</evidence>
<keyword evidence="11" id="KW-1185">Reference proteome</keyword>
<evidence type="ECO:0000313" key="11">
    <source>
        <dbReference type="Proteomes" id="UP000321790"/>
    </source>
</evidence>
<protein>
    <submittedName>
        <fullName evidence="10">TonB-dependent receptor</fullName>
    </submittedName>
</protein>
<evidence type="ECO:0000256" key="2">
    <source>
        <dbReference type="ARBA" id="ARBA00022448"/>
    </source>
</evidence>
<accession>A0A5C7AWM7</accession>
<comment type="similarity">
    <text evidence="7">Belongs to the TonB-dependent receptor family.</text>
</comment>
<dbReference type="OrthoDB" id="9768177at2"/>
<keyword evidence="6 7" id="KW-0998">Cell outer membrane</keyword>
<dbReference type="InterPro" id="IPR023996">
    <property type="entry name" value="TonB-dep_OMP_SusC/RagA"/>
</dbReference>
<dbReference type="FunFam" id="2.170.130.10:FF:000003">
    <property type="entry name" value="SusC/RagA family TonB-linked outer membrane protein"/>
    <property type="match status" value="1"/>
</dbReference>
<comment type="subcellular location">
    <subcellularLocation>
        <location evidence="1 7">Cell outer membrane</location>
        <topology evidence="1 7">Multi-pass membrane protein</topology>
    </subcellularLocation>
</comment>